<gene>
    <name evidence="1" type="ORF">SMC1_00490</name>
</gene>
<keyword evidence="2" id="KW-1185">Reference proteome</keyword>
<evidence type="ECO:0000313" key="2">
    <source>
        <dbReference type="Proteomes" id="UP000266113"/>
    </source>
</evidence>
<dbReference type="RefSeq" id="WP_119084857.1">
    <property type="nucleotide sequence ID" value="NZ_QXIY01000001.1"/>
</dbReference>
<accession>A0A398DPS9</accession>
<proteinExistence type="predicted"/>
<dbReference type="EMBL" id="QXIY01000001">
    <property type="protein sequence ID" value="RIE17696.1"/>
    <property type="molecule type" value="Genomic_DNA"/>
</dbReference>
<evidence type="ECO:0000313" key="1">
    <source>
        <dbReference type="EMBL" id="RIE17696.1"/>
    </source>
</evidence>
<dbReference type="Proteomes" id="UP000266113">
    <property type="component" value="Unassembled WGS sequence"/>
</dbReference>
<protein>
    <submittedName>
        <fullName evidence="1">Uncharacterized protein</fullName>
    </submittedName>
</protein>
<dbReference type="AlphaFoldDB" id="A0A398DPS9"/>
<sequence length="189" mass="21218">MSQTVSLQSLLKRTMRSSDGKIVTSPINGRVSCVLDNCGTAKKLADNHLRVLLYVYDANTGDVVRDEKSRPYTFNRQYKNLSVSPWLRTDTAHESNAQVKHAVAHCDVLRDERGNYLLNADGTRQFKWSVVPDTFVWIANAERPELQGMHQFGDTFESIVLEAQTKGADLVPACEDDADLLADFDLERA</sequence>
<organism evidence="1 2">
    <name type="scientific">Candidatus Cryosericum septentrionale</name>
    <dbReference type="NCBI Taxonomy" id="2290913"/>
    <lineage>
        <taxon>Bacteria</taxon>
        <taxon>Pseudomonadati</taxon>
        <taxon>Caldisericota/Cryosericota group</taxon>
        <taxon>Candidatus Cryosericota</taxon>
        <taxon>Candidatus Cryosericia</taxon>
        <taxon>Candidatus Cryosericales</taxon>
        <taxon>Candidatus Cryosericaceae</taxon>
        <taxon>Candidatus Cryosericum</taxon>
    </lineage>
</organism>
<reference evidence="1 2" key="1">
    <citation type="submission" date="2018-09" db="EMBL/GenBank/DDBJ databases">
        <title>Discovery and Ecogenomic Context for Candidatus Cryosericales, a Global Caldiserica Order Active in Thawing Permafrost.</title>
        <authorList>
            <person name="Martinez M.A."/>
            <person name="Woodcroft B.J."/>
            <person name="Ignacio Espinoza J.C."/>
            <person name="Zayed A."/>
            <person name="Singleton C.M."/>
            <person name="Boyd J."/>
            <person name="Li Y.-F."/>
            <person name="Purvine S."/>
            <person name="Maughan H."/>
            <person name="Hodgkins S.B."/>
            <person name="Anderson D."/>
            <person name="Sederholm M."/>
            <person name="Temperton B."/>
            <person name="Saleska S.R."/>
            <person name="Tyson G.W."/>
            <person name="Rich V.I."/>
        </authorList>
    </citation>
    <scope>NUCLEOTIDE SEQUENCE [LARGE SCALE GENOMIC DNA]</scope>
    <source>
        <strain evidence="1 2">SMC1</strain>
    </source>
</reference>
<name>A0A398DPS9_9BACT</name>
<comment type="caution">
    <text evidence="1">The sequence shown here is derived from an EMBL/GenBank/DDBJ whole genome shotgun (WGS) entry which is preliminary data.</text>
</comment>